<dbReference type="Proteomes" id="UP001432180">
    <property type="component" value="Chromosome"/>
</dbReference>
<dbReference type="SUPFAM" id="SSF55729">
    <property type="entry name" value="Acyl-CoA N-acyltransferases (Nat)"/>
    <property type="match status" value="1"/>
</dbReference>
<name>A0ABZ0SE51_9GAMM</name>
<dbReference type="Gene3D" id="3.40.630.30">
    <property type="match status" value="1"/>
</dbReference>
<organism evidence="2 3">
    <name type="scientific">Thiorhodovibrio winogradskyi</name>
    <dbReference type="NCBI Taxonomy" id="77007"/>
    <lineage>
        <taxon>Bacteria</taxon>
        <taxon>Pseudomonadati</taxon>
        <taxon>Pseudomonadota</taxon>
        <taxon>Gammaproteobacteria</taxon>
        <taxon>Chromatiales</taxon>
        <taxon>Chromatiaceae</taxon>
        <taxon>Thiorhodovibrio</taxon>
    </lineage>
</organism>
<dbReference type="InterPro" id="IPR051531">
    <property type="entry name" value="N-acetyltransferase"/>
</dbReference>
<dbReference type="InterPro" id="IPR000182">
    <property type="entry name" value="GNAT_dom"/>
</dbReference>
<sequence>MKIPTLETERLKLREFSSEDLDPYATMCADNAFMRYLGGKTFTKTETWRNMAFLLGHWAMRGYGVWAIEHRETGELLGRAGLLSPHGWPGVELCWALGPAHWGQGYATEAAKASITWAFNHRGIDQLISLIHPGNHRSEAVAKRAGELLLREMRFRGQPTKVYGIQKPDGEAGNKLA</sequence>
<evidence type="ECO:0000313" key="3">
    <source>
        <dbReference type="Proteomes" id="UP001432180"/>
    </source>
</evidence>
<dbReference type="PANTHER" id="PTHR43792:SF1">
    <property type="entry name" value="N-ACETYLTRANSFERASE DOMAIN-CONTAINING PROTEIN"/>
    <property type="match status" value="1"/>
</dbReference>
<dbReference type="Pfam" id="PF13302">
    <property type="entry name" value="Acetyltransf_3"/>
    <property type="match status" value="1"/>
</dbReference>
<keyword evidence="2" id="KW-0808">Transferase</keyword>
<keyword evidence="2" id="KW-0418">Kinase</keyword>
<dbReference type="GO" id="GO:0016301">
    <property type="term" value="F:kinase activity"/>
    <property type="evidence" value="ECO:0007669"/>
    <property type="project" value="UniProtKB-KW"/>
</dbReference>
<evidence type="ECO:0000313" key="2">
    <source>
        <dbReference type="EMBL" id="WPL18874.1"/>
    </source>
</evidence>
<feature type="domain" description="N-acetyltransferase" evidence="1">
    <location>
        <begin position="19"/>
        <end position="169"/>
    </location>
</feature>
<protein>
    <submittedName>
        <fullName evidence="2">Anhydro-N-acetylmuramic acid kinase</fullName>
    </submittedName>
</protein>
<dbReference type="PROSITE" id="PS51186">
    <property type="entry name" value="GNAT"/>
    <property type="match status" value="1"/>
</dbReference>
<gene>
    <name evidence="2" type="ORF">Thiowin_03965</name>
</gene>
<dbReference type="EMBL" id="CP121472">
    <property type="protein sequence ID" value="WPL18874.1"/>
    <property type="molecule type" value="Genomic_DNA"/>
</dbReference>
<accession>A0ABZ0SE51</accession>
<dbReference type="RefSeq" id="WP_328984613.1">
    <property type="nucleotide sequence ID" value="NZ_CP121472.1"/>
</dbReference>
<dbReference type="PANTHER" id="PTHR43792">
    <property type="entry name" value="GNAT FAMILY, PUTATIVE (AFU_ORTHOLOGUE AFUA_3G00765)-RELATED-RELATED"/>
    <property type="match status" value="1"/>
</dbReference>
<proteinExistence type="predicted"/>
<keyword evidence="3" id="KW-1185">Reference proteome</keyword>
<reference evidence="2 3" key="1">
    <citation type="journal article" date="2023" name="Microorganisms">
        <title>Thiorhodovibrio frisius and Trv. litoralis spp. nov., Two Novel Members from a Clade of Fastidious Purple Sulfur Bacteria That Exhibit Unique Red-Shifted Light-Harvesting Capabilities.</title>
        <authorList>
            <person name="Methner A."/>
            <person name="Kuzyk S.B."/>
            <person name="Petersen J."/>
            <person name="Bauer S."/>
            <person name="Brinkmann H."/>
            <person name="Sichau K."/>
            <person name="Wanner G."/>
            <person name="Wolf J."/>
            <person name="Neumann-Schaal M."/>
            <person name="Henke P."/>
            <person name="Tank M."/>
            <person name="Sproer C."/>
            <person name="Bunk B."/>
            <person name="Overmann J."/>
        </authorList>
    </citation>
    <scope>NUCLEOTIDE SEQUENCE [LARGE SCALE GENOMIC DNA]</scope>
    <source>
        <strain evidence="2 3">DSM 6702</strain>
    </source>
</reference>
<evidence type="ECO:0000259" key="1">
    <source>
        <dbReference type="PROSITE" id="PS51186"/>
    </source>
</evidence>
<dbReference type="InterPro" id="IPR016181">
    <property type="entry name" value="Acyl_CoA_acyltransferase"/>
</dbReference>